<dbReference type="PANTHER" id="PTHR46320">
    <property type="entry name" value="GLYCEROPHOSPHODIESTER PHOSPHODIESTERASE 1"/>
    <property type="match status" value="1"/>
</dbReference>
<dbReference type="GO" id="GO:0006644">
    <property type="term" value="P:phospholipid metabolic process"/>
    <property type="evidence" value="ECO:0007669"/>
    <property type="project" value="TreeGrafter"/>
</dbReference>
<protein>
    <recommendedName>
        <fullName evidence="2">GP-PDE domain-containing protein</fullName>
    </recommendedName>
</protein>
<dbReference type="GO" id="GO:0008889">
    <property type="term" value="F:glycerophosphodiester phosphodiesterase activity"/>
    <property type="evidence" value="ECO:0007669"/>
    <property type="project" value="TreeGrafter"/>
</dbReference>
<dbReference type="InterPro" id="IPR017946">
    <property type="entry name" value="PLC-like_Pdiesterase_TIM-brl"/>
</dbReference>
<dbReference type="GO" id="GO:0006580">
    <property type="term" value="P:ethanolamine metabolic process"/>
    <property type="evidence" value="ECO:0007669"/>
    <property type="project" value="TreeGrafter"/>
</dbReference>
<organism evidence="3">
    <name type="scientific">Amphimedon queenslandica</name>
    <name type="common">Sponge</name>
    <dbReference type="NCBI Taxonomy" id="400682"/>
    <lineage>
        <taxon>Eukaryota</taxon>
        <taxon>Metazoa</taxon>
        <taxon>Porifera</taxon>
        <taxon>Demospongiae</taxon>
        <taxon>Heteroscleromorpha</taxon>
        <taxon>Haplosclerida</taxon>
        <taxon>Niphatidae</taxon>
        <taxon>Amphimedon</taxon>
    </lineage>
</organism>
<dbReference type="GO" id="GO:0070291">
    <property type="term" value="P:N-acylethanolamine metabolic process"/>
    <property type="evidence" value="ECO:0007669"/>
    <property type="project" value="TreeGrafter"/>
</dbReference>
<dbReference type="SUPFAM" id="SSF51695">
    <property type="entry name" value="PLC-like phosphodiesterases"/>
    <property type="match status" value="1"/>
</dbReference>
<dbReference type="KEGG" id="aqu:100638012"/>
<reference evidence="4" key="1">
    <citation type="journal article" date="2010" name="Nature">
        <title>The Amphimedon queenslandica genome and the evolution of animal complexity.</title>
        <authorList>
            <person name="Srivastava M."/>
            <person name="Simakov O."/>
            <person name="Chapman J."/>
            <person name="Fahey B."/>
            <person name="Gauthier M.E."/>
            <person name="Mitros T."/>
            <person name="Richards G.S."/>
            <person name="Conaco C."/>
            <person name="Dacre M."/>
            <person name="Hellsten U."/>
            <person name="Larroux C."/>
            <person name="Putnam N.H."/>
            <person name="Stanke M."/>
            <person name="Adamska M."/>
            <person name="Darling A."/>
            <person name="Degnan S.M."/>
            <person name="Oakley T.H."/>
            <person name="Plachetzki D.C."/>
            <person name="Zhai Y."/>
            <person name="Adamski M."/>
            <person name="Calcino A."/>
            <person name="Cummins S.F."/>
            <person name="Goodstein D.M."/>
            <person name="Harris C."/>
            <person name="Jackson D.J."/>
            <person name="Leys S.P."/>
            <person name="Shu S."/>
            <person name="Woodcroft B.J."/>
            <person name="Vervoort M."/>
            <person name="Kosik K.S."/>
            <person name="Manning G."/>
            <person name="Degnan B.M."/>
            <person name="Rokhsar D.S."/>
        </authorList>
    </citation>
    <scope>NUCLEOTIDE SEQUENCE [LARGE SCALE GENOMIC DNA]</scope>
</reference>
<name>A0A1X7UBQ7_AMPQE</name>
<dbReference type="InterPro" id="IPR030395">
    <property type="entry name" value="GP_PDE_dom"/>
</dbReference>
<accession>A0A1X7UBQ7</accession>
<dbReference type="PANTHER" id="PTHR46320:SF1">
    <property type="entry name" value="GLYCEROPHOSPHODIESTER PHOSPHODIESTERASE 1"/>
    <property type="match status" value="1"/>
</dbReference>
<dbReference type="Gene3D" id="3.20.20.190">
    <property type="entry name" value="Phosphatidylinositol (PI) phosphodiesterase"/>
    <property type="match status" value="1"/>
</dbReference>
<dbReference type="OrthoDB" id="197419at2759"/>
<feature type="domain" description="GP-PDE" evidence="2">
    <location>
        <begin position="54"/>
        <end position="291"/>
    </location>
</feature>
<dbReference type="OMA" id="KHHWMTL"/>
<gene>
    <name evidence="3" type="primary">100638012</name>
</gene>
<dbReference type="PROSITE" id="PS51704">
    <property type="entry name" value="GP_PDE"/>
    <property type="match status" value="1"/>
</dbReference>
<dbReference type="EnsemblMetazoa" id="XM_003388453.3">
    <property type="protein sequence ID" value="XP_003388501.3"/>
    <property type="gene ID" value="LOC100638012"/>
</dbReference>
<dbReference type="eggNOG" id="KOG2258">
    <property type="taxonomic scope" value="Eukaryota"/>
</dbReference>
<dbReference type="Pfam" id="PF03009">
    <property type="entry name" value="GDPD"/>
    <property type="match status" value="1"/>
</dbReference>
<dbReference type="GO" id="GO:0005886">
    <property type="term" value="C:plasma membrane"/>
    <property type="evidence" value="ECO:0007669"/>
    <property type="project" value="TreeGrafter"/>
</dbReference>
<evidence type="ECO:0000313" key="3">
    <source>
        <dbReference type="EnsemblMetazoa" id="Aqu2.1.24896_001"/>
    </source>
</evidence>
<sequence length="312" mass="35852">MQIFVKVARWKMNPLALRIISSFTYFVFVVPCHFLFRGFLARNSLSKLDYILEGIKKGPIAHRGGIPENTLTAFRKSKTAGATAVEVDLQMTRDGHPVLFHDDAIDRLCNGSGQLKDMTLEHIKTLDVDGHAKIPTLHEAISAIKELEMYMLLEVKCYNNQTVNIVTDLFKSDPELYERIVVISFFPHILYQIRRIDPDIIVGLVIRQTVFTVDPNNPQKITNKWKLMLLRAVDRIVAGLLLGFVRKVLGLSLILPHKVDILEERVDVKYFHKEGVRLVTWTVNLDEEKEYFSNVLQLPFMTDHVLSQELQQ</sequence>
<proteinExistence type="predicted"/>
<dbReference type="STRING" id="400682.A0A1X7UBQ7"/>
<dbReference type="AlphaFoldDB" id="A0A1X7UBQ7"/>
<evidence type="ECO:0000256" key="1">
    <source>
        <dbReference type="SAM" id="Phobius"/>
    </source>
</evidence>
<keyword evidence="1" id="KW-0472">Membrane</keyword>
<keyword evidence="4" id="KW-1185">Reference proteome</keyword>
<evidence type="ECO:0000259" key="2">
    <source>
        <dbReference type="PROSITE" id="PS51704"/>
    </source>
</evidence>
<feature type="transmembrane region" description="Helical" evidence="1">
    <location>
        <begin position="15"/>
        <end position="36"/>
    </location>
</feature>
<dbReference type="EnsemblMetazoa" id="Aqu2.1.24896_001">
    <property type="protein sequence ID" value="Aqu2.1.24896_001"/>
    <property type="gene ID" value="Aqu2.1.24896"/>
</dbReference>
<evidence type="ECO:0000313" key="4">
    <source>
        <dbReference type="Proteomes" id="UP000007879"/>
    </source>
</evidence>
<keyword evidence="1" id="KW-1133">Transmembrane helix</keyword>
<reference evidence="3" key="2">
    <citation type="submission" date="2017-05" db="UniProtKB">
        <authorList>
            <consortium name="EnsemblMetazoa"/>
        </authorList>
    </citation>
    <scope>IDENTIFICATION</scope>
</reference>
<dbReference type="InParanoid" id="A0A1X7UBQ7"/>
<dbReference type="Proteomes" id="UP000007879">
    <property type="component" value="Unassembled WGS sequence"/>
</dbReference>
<keyword evidence="1" id="KW-0812">Transmembrane</keyword>